<dbReference type="InterPro" id="IPR018841">
    <property type="entry name" value="DUF2442"/>
</dbReference>
<gene>
    <name evidence="1" type="ORF">AAAT87_14120</name>
</gene>
<dbReference type="RefSeq" id="WP_349226766.1">
    <property type="nucleotide sequence ID" value="NZ_JBBNGE010000074.1"/>
</dbReference>
<evidence type="ECO:0000313" key="1">
    <source>
        <dbReference type="EMBL" id="MEQ2509379.1"/>
    </source>
</evidence>
<organism evidence="1 2">
    <name type="scientific">Segatella sinensis</name>
    <dbReference type="NCBI Taxonomy" id="3085167"/>
    <lineage>
        <taxon>Bacteria</taxon>
        <taxon>Pseudomonadati</taxon>
        <taxon>Bacteroidota</taxon>
        <taxon>Bacteroidia</taxon>
        <taxon>Bacteroidales</taxon>
        <taxon>Prevotellaceae</taxon>
        <taxon>Segatella</taxon>
    </lineage>
</organism>
<dbReference type="EMBL" id="JBBNGE010000074">
    <property type="protein sequence ID" value="MEQ2509379.1"/>
    <property type="molecule type" value="Genomic_DNA"/>
</dbReference>
<name>A0ABV1G1Z4_9BACT</name>
<dbReference type="Pfam" id="PF10387">
    <property type="entry name" value="DUF2442"/>
    <property type="match status" value="1"/>
</dbReference>
<comment type="caution">
    <text evidence="1">The sequence shown here is derived from an EMBL/GenBank/DDBJ whole genome shotgun (WGS) entry which is preliminary data.</text>
</comment>
<dbReference type="Proteomes" id="UP001465717">
    <property type="component" value="Unassembled WGS sequence"/>
</dbReference>
<accession>A0ABV1G1Z4</accession>
<reference evidence="1 2" key="1">
    <citation type="submission" date="2024-04" db="EMBL/GenBank/DDBJ databases">
        <title>Human intestinal bacterial collection.</title>
        <authorList>
            <person name="Pauvert C."/>
            <person name="Hitch T.C.A."/>
            <person name="Clavel T."/>
        </authorList>
    </citation>
    <scope>NUCLEOTIDE SEQUENCE [LARGE SCALE GENOMIC DNA]</scope>
    <source>
        <strain evidence="1 2">CLA-AA-H174</strain>
    </source>
</reference>
<proteinExistence type="predicted"/>
<evidence type="ECO:0000313" key="2">
    <source>
        <dbReference type="Proteomes" id="UP001465717"/>
    </source>
</evidence>
<protein>
    <submittedName>
        <fullName evidence="1">DUF2442 domain-containing protein</fullName>
    </submittedName>
</protein>
<sequence>MLNSFNRWSRLAKATKEQRQRFFLSSYGIHWSELDEDLSFSGLFSDAGLCNSKDDENAIYYSAN</sequence>
<keyword evidence="2" id="KW-1185">Reference proteome</keyword>
<dbReference type="Gene3D" id="3.30.2020.40">
    <property type="entry name" value="Uncharacterised protein PF10387, DUF2442"/>
    <property type="match status" value="1"/>
</dbReference>